<reference evidence="5" key="1">
    <citation type="submission" date="2015-02" db="EMBL/GenBank/DDBJ databases">
        <title>Genome sequencing for Strongylocentrotus purpuratus.</title>
        <authorList>
            <person name="Murali S."/>
            <person name="Liu Y."/>
            <person name="Vee V."/>
            <person name="English A."/>
            <person name="Wang M."/>
            <person name="Skinner E."/>
            <person name="Han Y."/>
            <person name="Muzny D.M."/>
            <person name="Worley K.C."/>
            <person name="Gibbs R.A."/>
        </authorList>
    </citation>
    <scope>NUCLEOTIDE SEQUENCE</scope>
</reference>
<dbReference type="Pfam" id="PF26198">
    <property type="entry name" value="Ig_SMCHD1_6th"/>
    <property type="match status" value="1"/>
</dbReference>
<dbReference type="GO" id="GO:0051276">
    <property type="term" value="P:chromosome organization"/>
    <property type="evidence" value="ECO:0007669"/>
    <property type="project" value="InterPro"/>
</dbReference>
<feature type="coiled-coil region" evidence="1">
    <location>
        <begin position="515"/>
        <end position="565"/>
    </location>
</feature>
<feature type="region of interest" description="Disordered" evidence="2">
    <location>
        <begin position="823"/>
        <end position="868"/>
    </location>
</feature>
<keyword evidence="1" id="KW-0175">Coiled coil</keyword>
<dbReference type="PANTHER" id="PTHR22640">
    <property type="entry name" value="STRUCTURAL MAINTENANCE OF CHROMOSOMES FLEXIBLE HINGE DOMAIN-CONTAINING PROTEIN 1"/>
    <property type="match status" value="1"/>
</dbReference>
<evidence type="ECO:0000256" key="1">
    <source>
        <dbReference type="SAM" id="Coils"/>
    </source>
</evidence>
<dbReference type="SMART" id="SM00968">
    <property type="entry name" value="SMC_hinge"/>
    <property type="match status" value="1"/>
</dbReference>
<organism evidence="4 5">
    <name type="scientific">Strongylocentrotus purpuratus</name>
    <name type="common">Purple sea urchin</name>
    <dbReference type="NCBI Taxonomy" id="7668"/>
    <lineage>
        <taxon>Eukaryota</taxon>
        <taxon>Metazoa</taxon>
        <taxon>Echinodermata</taxon>
        <taxon>Eleutherozoa</taxon>
        <taxon>Echinozoa</taxon>
        <taxon>Echinoidea</taxon>
        <taxon>Euechinoidea</taxon>
        <taxon>Echinacea</taxon>
        <taxon>Camarodonta</taxon>
        <taxon>Echinidea</taxon>
        <taxon>Strongylocentrotidae</taxon>
        <taxon>Strongylocentrotus</taxon>
    </lineage>
</organism>
<dbReference type="InParanoid" id="A0A7M7N1I8"/>
<dbReference type="Pfam" id="PF26199">
    <property type="entry name" value="Ig_SMCHD1_8th"/>
    <property type="match status" value="1"/>
</dbReference>
<reference evidence="4" key="2">
    <citation type="submission" date="2021-01" db="UniProtKB">
        <authorList>
            <consortium name="EnsemblMetazoa"/>
        </authorList>
    </citation>
    <scope>IDENTIFICATION</scope>
</reference>
<evidence type="ECO:0000313" key="4">
    <source>
        <dbReference type="EnsemblMetazoa" id="XP_030829848"/>
    </source>
</evidence>
<dbReference type="GO" id="GO:0005694">
    <property type="term" value="C:chromosome"/>
    <property type="evidence" value="ECO:0007669"/>
    <property type="project" value="InterPro"/>
</dbReference>
<dbReference type="InterPro" id="IPR058617">
    <property type="entry name" value="Ig_SMCHD1_7th"/>
</dbReference>
<dbReference type="AlphaFoldDB" id="A0A7M7N1I8"/>
<dbReference type="InterPro" id="IPR058614">
    <property type="entry name" value="Ig_SMCHD1_5th"/>
</dbReference>
<dbReference type="Pfam" id="PF26201">
    <property type="entry name" value="Ig_SMCHD1_7th"/>
    <property type="match status" value="1"/>
</dbReference>
<dbReference type="InterPro" id="IPR036277">
    <property type="entry name" value="SMC_hinge_sf"/>
</dbReference>
<accession>A0A7M7N1I8</accession>
<dbReference type="GO" id="GO:0006302">
    <property type="term" value="P:double-strand break repair"/>
    <property type="evidence" value="ECO:0007669"/>
    <property type="project" value="InterPro"/>
</dbReference>
<sequence>MEITKEQANKFKFNWLLRFDPSTIMEGYLPAIKVPKSVGDIKFCQLRLTDGSGLEFSFNIKPIPGKATKIKCQSKKSVKVKLGEILDGDIVVHVTDAYGNTIHELPHGSLSNLSVKADDLDIKVLQKTLLPNVGFCLQNIKFDGSTLGVREIVVEYNTLTDKIKLEVLPGRPAKLNVMGWGQNETLIAYDGVQISNPLDFQVCDESGNLISDVNATISLQYDKTLKVSSIVPLTAKPDSKGQVTFGKLTLSGPCGKYMLQAKMSMEWSSLLSSDLAVELKPDPKKAHKLQVDYREGCVYIAGDLSPDFDISLIAADESTMTKIPQEKISMSLWESTTNDQHSGPPPQRAQITGMDKPSEEDREGHFYCRKRKLPPKARMHWIMFQASLDQQMLYSEPIGFDIQPGPPVKLIPEIAPPTPIVCNTPQAHSRTLSEALRLQLVDDFGNVTGKDLTDNIEVHVKGNNGAELPKLQGNKNAKKLQRMSQLSKERDTLTASIKASKELFEGIQQRLQMSKKSAEDAAKNELELREKLRQLGVRDAHIATRKEVQELMTSTNETIEELRNKPRRICRIKRYETRDGEILGKVAHLVEVEDENVAYVLSWHMASDIDCVLTTTLAKANEVFENTNMRQQVLPIESIYKNGLTEWDKPLPHTRVPMNHGQTPSGNPVYARHLLRFTGHEENCKIAFRLLLQDNILLDTLDDARAYRQSIVKHMHCPTLLTRDGNCIRGSGKFGGFRNRCPKDLQGCVFGEPPPKQLQSLEKQMVILEQIMHAIESREQAEVEYKDQEVALRSDNMVTKQRNCQEDEEQLALINQKLKLAVASSKDRSSIPISITSSNSSGQSTSRGTMRRSAPSVPGAPQTKRRKP</sequence>
<keyword evidence="5" id="KW-1185">Reference proteome</keyword>
<dbReference type="InterPro" id="IPR058615">
    <property type="entry name" value="Ig_SMCHD1_6th"/>
</dbReference>
<dbReference type="GeneID" id="105447417"/>
<dbReference type="OrthoDB" id="10036779at2759"/>
<dbReference type="RefSeq" id="XP_030829848.1">
    <property type="nucleotide sequence ID" value="XM_030973988.1"/>
</dbReference>
<dbReference type="Pfam" id="PF26197">
    <property type="entry name" value="Ig_SMCHD1_5th"/>
    <property type="match status" value="1"/>
</dbReference>
<dbReference type="PANTHER" id="PTHR22640:SF2">
    <property type="entry name" value="STRUCTURAL MAINTENANCE OF CHROMOSOMES FLEXIBLE HINGE DOMAIN-CONTAINING PROTEIN 1"/>
    <property type="match status" value="1"/>
</dbReference>
<dbReference type="InterPro" id="IPR010935">
    <property type="entry name" value="SMC_hinge"/>
</dbReference>
<dbReference type="InterPro" id="IPR058616">
    <property type="entry name" value="Ig_SMCHD1_8th"/>
</dbReference>
<feature type="region of interest" description="Disordered" evidence="2">
    <location>
        <begin position="335"/>
        <end position="363"/>
    </location>
</feature>
<evidence type="ECO:0000259" key="3">
    <source>
        <dbReference type="SMART" id="SM00968"/>
    </source>
</evidence>
<dbReference type="EnsemblMetazoa" id="XM_030973988">
    <property type="protein sequence ID" value="XP_030829848"/>
    <property type="gene ID" value="LOC105447417"/>
</dbReference>
<feature type="compositionally biased region" description="Low complexity" evidence="2">
    <location>
        <begin position="830"/>
        <end position="846"/>
    </location>
</feature>
<dbReference type="GO" id="GO:0005524">
    <property type="term" value="F:ATP binding"/>
    <property type="evidence" value="ECO:0007669"/>
    <property type="project" value="InterPro"/>
</dbReference>
<dbReference type="InterPro" id="IPR038892">
    <property type="entry name" value="SMCHD1"/>
</dbReference>
<dbReference type="SUPFAM" id="SSF75553">
    <property type="entry name" value="Smc hinge domain"/>
    <property type="match status" value="1"/>
</dbReference>
<proteinExistence type="predicted"/>
<dbReference type="Proteomes" id="UP000007110">
    <property type="component" value="Unassembled WGS sequence"/>
</dbReference>
<name>A0A7M7N1I8_STRPU</name>
<dbReference type="KEGG" id="spu:105447417"/>
<evidence type="ECO:0000256" key="2">
    <source>
        <dbReference type="SAM" id="MobiDB-lite"/>
    </source>
</evidence>
<feature type="domain" description="SMC hinge" evidence="3">
    <location>
        <begin position="580"/>
        <end position="708"/>
    </location>
</feature>
<protein>
    <recommendedName>
        <fullName evidence="3">SMC hinge domain-containing protein</fullName>
    </recommendedName>
</protein>
<dbReference type="Pfam" id="PF06470">
    <property type="entry name" value="SMC_hinge"/>
    <property type="match status" value="1"/>
</dbReference>
<evidence type="ECO:0000313" key="5">
    <source>
        <dbReference type="Proteomes" id="UP000007110"/>
    </source>
</evidence>